<dbReference type="PROSITE" id="PS50118">
    <property type="entry name" value="HMG_BOX_2"/>
    <property type="match status" value="1"/>
</dbReference>
<evidence type="ECO:0000256" key="3">
    <source>
        <dbReference type="PROSITE-ProRule" id="PRU00267"/>
    </source>
</evidence>
<protein>
    <submittedName>
        <fullName evidence="6">High mobility group box domain-containing protein</fullName>
    </submittedName>
</protein>
<evidence type="ECO:0000313" key="6">
    <source>
        <dbReference type="EMBL" id="USW50348.1"/>
    </source>
</evidence>
<dbReference type="InterPro" id="IPR036910">
    <property type="entry name" value="HMG_box_dom_sf"/>
</dbReference>
<feature type="DNA-binding region" description="HMG box" evidence="3">
    <location>
        <begin position="239"/>
        <end position="316"/>
    </location>
</feature>
<keyword evidence="2" id="KW-0804">Transcription</keyword>
<dbReference type="PANTHER" id="PTHR10270:SF161">
    <property type="entry name" value="SEX-DETERMINING REGION Y PROTEIN"/>
    <property type="match status" value="1"/>
</dbReference>
<dbReference type="InterPro" id="IPR009071">
    <property type="entry name" value="HMG_box_dom"/>
</dbReference>
<evidence type="ECO:0000256" key="4">
    <source>
        <dbReference type="SAM" id="MobiDB-lite"/>
    </source>
</evidence>
<dbReference type="SUPFAM" id="SSF47095">
    <property type="entry name" value="HMG-box"/>
    <property type="match status" value="1"/>
</dbReference>
<keyword evidence="3" id="KW-0539">Nucleus</keyword>
<dbReference type="GO" id="GO:0000978">
    <property type="term" value="F:RNA polymerase II cis-regulatory region sequence-specific DNA binding"/>
    <property type="evidence" value="ECO:0007669"/>
    <property type="project" value="TreeGrafter"/>
</dbReference>
<gene>
    <name evidence="6" type="ORF">Slin15195_G036670</name>
</gene>
<proteinExistence type="predicted"/>
<dbReference type="CDD" id="cd01389">
    <property type="entry name" value="HMG-box_ROX1-like"/>
    <property type="match status" value="1"/>
</dbReference>
<evidence type="ECO:0000256" key="1">
    <source>
        <dbReference type="ARBA" id="ARBA00023125"/>
    </source>
</evidence>
<feature type="compositionally biased region" description="Basic and acidic residues" evidence="4">
    <location>
        <begin position="351"/>
        <end position="361"/>
    </location>
</feature>
<accession>A0A9Q9ANR2</accession>
<feature type="region of interest" description="Disordered" evidence="4">
    <location>
        <begin position="345"/>
        <end position="473"/>
    </location>
</feature>
<dbReference type="GO" id="GO:0030154">
    <property type="term" value="P:cell differentiation"/>
    <property type="evidence" value="ECO:0007669"/>
    <property type="project" value="TreeGrafter"/>
</dbReference>
<dbReference type="GO" id="GO:0005634">
    <property type="term" value="C:nucleus"/>
    <property type="evidence" value="ECO:0007669"/>
    <property type="project" value="UniProtKB-UniRule"/>
</dbReference>
<dbReference type="GO" id="GO:0001228">
    <property type="term" value="F:DNA-binding transcription activator activity, RNA polymerase II-specific"/>
    <property type="evidence" value="ECO:0007669"/>
    <property type="project" value="TreeGrafter"/>
</dbReference>
<evidence type="ECO:0000259" key="5">
    <source>
        <dbReference type="PROSITE" id="PS50118"/>
    </source>
</evidence>
<feature type="region of interest" description="Disordered" evidence="4">
    <location>
        <begin position="164"/>
        <end position="222"/>
    </location>
</feature>
<keyword evidence="7" id="KW-1185">Reference proteome</keyword>
<dbReference type="Proteomes" id="UP001056384">
    <property type="component" value="Chromosome 2"/>
</dbReference>
<evidence type="ECO:0000256" key="2">
    <source>
        <dbReference type="ARBA" id="ARBA00023163"/>
    </source>
</evidence>
<keyword evidence="1 3" id="KW-0238">DNA-binding</keyword>
<name>A0A9Q9ANR2_9PEZI</name>
<feature type="compositionally biased region" description="Polar residues" evidence="4">
    <location>
        <begin position="401"/>
        <end position="411"/>
    </location>
</feature>
<evidence type="ECO:0000313" key="7">
    <source>
        <dbReference type="Proteomes" id="UP001056384"/>
    </source>
</evidence>
<dbReference type="SMART" id="SM00398">
    <property type="entry name" value="HMG"/>
    <property type="match status" value="1"/>
</dbReference>
<dbReference type="AlphaFoldDB" id="A0A9Q9ANR2"/>
<feature type="compositionally biased region" description="Basic and acidic residues" evidence="4">
    <location>
        <begin position="533"/>
        <end position="545"/>
    </location>
</feature>
<dbReference type="EMBL" id="CP099419">
    <property type="protein sequence ID" value="USW50348.1"/>
    <property type="molecule type" value="Genomic_DNA"/>
</dbReference>
<dbReference type="PANTHER" id="PTHR10270">
    <property type="entry name" value="SOX TRANSCRIPTION FACTOR"/>
    <property type="match status" value="1"/>
</dbReference>
<sequence length="556" mass="61383">MDEYPWNFDAGYDSNNNGNNQEGGNSGFDSNLAALLTAHNAGYDTDQTMTSGMQNFATPQQPLPTFQQSASASRAPSTAAANPTYSFRSDLGWFVAVPYPTFSFDPEIGYYNLVPAPEAAAIYSPAPFGQSASGSATAPAAHMYSEPSNGNAYSNTPYGSGTGFSSGNFDDIPMDDSYTPDHAASGSRKHRPSFPRQPATPRKRTNRFPKSKPAPTARRNAVHKNSIVAKCGCSAAEHIPRPANAFIVFRSQGKFPEDIRALMTNEERVRMIGGHKLAIQQASRLWNILSERQQQRYNKEAEKLKKEHARKYPNYKYMPKDDLARDFGNETCTCGAYQINLDARRQRAKRNSQDDGSEARPKTFGSRRPASNKDNAFQVDLENDAESDSELSDPDDLFVSPDNSYEPTTMSKKMRLSAEQRASASAEFDEMVSRASAERQNPSRRPARATKQPVYYGESTPAQPFTARDPTPETFASLYNDMSNIDDVDFGFFDQFSNGAGMEDDGLFVEAGTRTSAEKRSRRASSKVSPRSSGERARSSMERSGRRPGLVLPVRR</sequence>
<feature type="compositionally biased region" description="Basic residues" evidence="4">
    <location>
        <begin position="201"/>
        <end position="210"/>
    </location>
</feature>
<feature type="compositionally biased region" description="Acidic residues" evidence="4">
    <location>
        <begin position="381"/>
        <end position="396"/>
    </location>
</feature>
<feature type="region of interest" description="Disordered" evidence="4">
    <location>
        <begin position="503"/>
        <end position="556"/>
    </location>
</feature>
<dbReference type="InterPro" id="IPR050140">
    <property type="entry name" value="SRY-related_HMG-box_TF-like"/>
</dbReference>
<organism evidence="6 7">
    <name type="scientific">Septoria linicola</name>
    <dbReference type="NCBI Taxonomy" id="215465"/>
    <lineage>
        <taxon>Eukaryota</taxon>
        <taxon>Fungi</taxon>
        <taxon>Dikarya</taxon>
        <taxon>Ascomycota</taxon>
        <taxon>Pezizomycotina</taxon>
        <taxon>Dothideomycetes</taxon>
        <taxon>Dothideomycetidae</taxon>
        <taxon>Mycosphaerellales</taxon>
        <taxon>Mycosphaerellaceae</taxon>
        <taxon>Septoria</taxon>
    </lineage>
</organism>
<feature type="domain" description="HMG box" evidence="5">
    <location>
        <begin position="239"/>
        <end position="316"/>
    </location>
</feature>
<dbReference type="Gene3D" id="1.10.30.10">
    <property type="entry name" value="High mobility group box domain"/>
    <property type="match status" value="1"/>
</dbReference>
<reference evidence="6" key="1">
    <citation type="submission" date="2022-06" db="EMBL/GenBank/DDBJ databases">
        <title>Complete genome sequences of two strains of the flax pathogen Septoria linicola.</title>
        <authorList>
            <person name="Lapalu N."/>
            <person name="Simon A."/>
            <person name="Demenou B."/>
            <person name="Paumier D."/>
            <person name="Guillot M.-P."/>
            <person name="Gout L."/>
            <person name="Valade R."/>
        </authorList>
    </citation>
    <scope>NUCLEOTIDE SEQUENCE</scope>
    <source>
        <strain evidence="6">SE15195</strain>
    </source>
</reference>